<comment type="similarity">
    <text evidence="2">Belongs to the GST superfamily.</text>
</comment>
<keyword evidence="3" id="KW-0813">Transport</keyword>
<feature type="transmembrane region" description="Helical" evidence="7">
    <location>
        <begin position="347"/>
        <end position="367"/>
    </location>
</feature>
<dbReference type="SUPFAM" id="SSF52833">
    <property type="entry name" value="Thioredoxin-like"/>
    <property type="match status" value="1"/>
</dbReference>
<dbReference type="InterPro" id="IPR040079">
    <property type="entry name" value="Glutathione_S-Trfase"/>
</dbReference>
<dbReference type="InterPro" id="IPR036259">
    <property type="entry name" value="MFS_trans_sf"/>
</dbReference>
<evidence type="ECO:0000256" key="1">
    <source>
        <dbReference type="ARBA" id="ARBA00004141"/>
    </source>
</evidence>
<dbReference type="GeneID" id="18164460"/>
<feature type="transmembrane region" description="Helical" evidence="7">
    <location>
        <begin position="26"/>
        <end position="49"/>
    </location>
</feature>
<protein>
    <submittedName>
        <fullName evidence="10">Pantothenate transporter, putative</fullName>
    </submittedName>
</protein>
<dbReference type="Gene3D" id="1.20.1050.10">
    <property type="match status" value="1"/>
</dbReference>
<dbReference type="EMBL" id="JH126400">
    <property type="protein sequence ID" value="EGX94162.1"/>
    <property type="molecule type" value="Genomic_DNA"/>
</dbReference>
<dbReference type="HOGENOM" id="CLU_383562_0_0_1"/>
<dbReference type="Pfam" id="PF07690">
    <property type="entry name" value="MFS_1"/>
    <property type="match status" value="1"/>
</dbReference>
<dbReference type="OrthoDB" id="3639251at2759"/>
<evidence type="ECO:0000259" key="9">
    <source>
        <dbReference type="PROSITE" id="PS50405"/>
    </source>
</evidence>
<dbReference type="InterPro" id="IPR036249">
    <property type="entry name" value="Thioredoxin-like_sf"/>
</dbReference>
<keyword evidence="11" id="KW-1185">Reference proteome</keyword>
<evidence type="ECO:0000313" key="10">
    <source>
        <dbReference type="EMBL" id="EGX94162.1"/>
    </source>
</evidence>
<dbReference type="GO" id="GO:0005886">
    <property type="term" value="C:plasma membrane"/>
    <property type="evidence" value="ECO:0007669"/>
    <property type="project" value="TreeGrafter"/>
</dbReference>
<feature type="transmembrane region" description="Helical" evidence="7">
    <location>
        <begin position="69"/>
        <end position="88"/>
    </location>
</feature>
<keyword evidence="6 7" id="KW-0472">Membrane</keyword>
<accession>G3J9N6</accession>
<dbReference type="PROSITE" id="PS50405">
    <property type="entry name" value="GST_CTER"/>
    <property type="match status" value="1"/>
</dbReference>
<dbReference type="FunCoup" id="G3J9N6">
    <property type="interactions" value="11"/>
</dbReference>
<dbReference type="RefSeq" id="XP_006667648.1">
    <property type="nucleotide sequence ID" value="XM_006667585.1"/>
</dbReference>
<dbReference type="GO" id="GO:0098717">
    <property type="term" value="P:pantothenate import across plasma membrane"/>
    <property type="evidence" value="ECO:0007669"/>
    <property type="project" value="TreeGrafter"/>
</dbReference>
<dbReference type="Pfam" id="PF13409">
    <property type="entry name" value="GST_N_2"/>
    <property type="match status" value="1"/>
</dbReference>
<comment type="subcellular location">
    <subcellularLocation>
        <location evidence="1">Membrane</location>
        <topology evidence="1">Multi-pass membrane protein</topology>
    </subcellularLocation>
</comment>
<evidence type="ECO:0000256" key="6">
    <source>
        <dbReference type="ARBA" id="ARBA00023136"/>
    </source>
</evidence>
<dbReference type="SFLD" id="SFLDS00019">
    <property type="entry name" value="Glutathione_Transferase_(cytos"/>
    <property type="match status" value="1"/>
</dbReference>
<dbReference type="CDD" id="cd00570">
    <property type="entry name" value="GST_N_family"/>
    <property type="match status" value="1"/>
</dbReference>
<evidence type="ECO:0000313" key="11">
    <source>
        <dbReference type="Proteomes" id="UP000001610"/>
    </source>
</evidence>
<dbReference type="InParanoid" id="G3J9N6"/>
<organism evidence="10 11">
    <name type="scientific">Cordyceps militaris (strain CM01)</name>
    <name type="common">Caterpillar fungus</name>
    <dbReference type="NCBI Taxonomy" id="983644"/>
    <lineage>
        <taxon>Eukaryota</taxon>
        <taxon>Fungi</taxon>
        <taxon>Dikarya</taxon>
        <taxon>Ascomycota</taxon>
        <taxon>Pezizomycotina</taxon>
        <taxon>Sordariomycetes</taxon>
        <taxon>Hypocreomycetidae</taxon>
        <taxon>Hypocreales</taxon>
        <taxon>Cordycipitaceae</taxon>
        <taxon>Cordyceps</taxon>
    </lineage>
</organism>
<evidence type="ECO:0000259" key="8">
    <source>
        <dbReference type="PROSITE" id="PS50404"/>
    </source>
</evidence>
<feature type="transmembrane region" description="Helical" evidence="7">
    <location>
        <begin position="185"/>
        <end position="208"/>
    </location>
</feature>
<evidence type="ECO:0000256" key="2">
    <source>
        <dbReference type="ARBA" id="ARBA00007409"/>
    </source>
</evidence>
<feature type="transmembrane region" description="Helical" evidence="7">
    <location>
        <begin position="413"/>
        <end position="433"/>
    </location>
</feature>
<keyword evidence="5 7" id="KW-1133">Transmembrane helix</keyword>
<evidence type="ECO:0000256" key="5">
    <source>
        <dbReference type="ARBA" id="ARBA00022989"/>
    </source>
</evidence>
<dbReference type="Gene3D" id="3.40.30.10">
    <property type="entry name" value="Glutaredoxin"/>
    <property type="match status" value="1"/>
</dbReference>
<feature type="transmembrane region" description="Helical" evidence="7">
    <location>
        <begin position="117"/>
        <end position="140"/>
    </location>
</feature>
<dbReference type="PANTHER" id="PTHR43791:SF4">
    <property type="entry name" value="PANTOTHENATE TRANSPORTER FEN2"/>
    <property type="match status" value="1"/>
</dbReference>
<proteinExistence type="inferred from homology"/>
<feature type="transmembrane region" description="Helical" evidence="7">
    <location>
        <begin position="292"/>
        <end position="311"/>
    </location>
</feature>
<sequence length="721" mass="80093">MEPVKRALWGPPSAERRLVIKLDFTLLPYFALVWFLFGVNQASYGSAYISGMGRDLHFRGNDFNYMNTVYLVAYAVFQIPATSALTLLRPKCVFVACNVVWNVLTLVTYRTSHVYQLFILFGFEGAFAAVCYVGAHFIYGSWYKRSELGTRTAIFCVFGHLGSMTGAWIQAGLLASLDGRGSLPAWRWLFIIVSIMTLPVVLFGWVIIPDLPSHKAAWFLTETEKQLAIDRLGQMKKQDWDLGVFRRVLLSWQFYLLPFIFMLYSLAIQAVRNNVPQLWMKSRGYTVIQQNNYPTGIYACAIVSTVLYAAWSDRIQSRWQPSLVIGVTFIVGSAILIANPANDGAMFFAFYLLGTNYAPQALWYSWMTDVTAHDFQLRAITTGWMNSFDFAFVTWWPLLFFPVTDAPNYQKGYVASAITGALLIPLVLLIAYLERRDRAAGRIGRACEGDEGEPVLRGSAAASVESAGVGRAEAATAKAFSKNLEHDNPMAATIKLYTNHACPWAHRAHIALAELGIPFEEEIIDLSVPRTAEYLAINPRGLVPSLSYNGHIVTESAVVAQFLADAHPSHLVPTAGTPEAALQRARINFFVDAYFTKVNSLSTKVAFAKTDAEAEEAAAEFVKQLAKEVEPLLADAAPYFGGSKTLTLAEVLTGSFLLRLFALPKHGVVTDSLIKDLPTKTPNFYKWASKVIEHPSVTGIWDEERVVAGTRARLEKLKAQA</sequence>
<feature type="transmembrane region" description="Helical" evidence="7">
    <location>
        <begin position="323"/>
        <end position="341"/>
    </location>
</feature>
<feature type="transmembrane region" description="Helical" evidence="7">
    <location>
        <begin position="379"/>
        <end position="401"/>
    </location>
</feature>
<dbReference type="FunFam" id="1.20.1250.20:FF:000386">
    <property type="entry name" value="MFS general substrate transporter"/>
    <property type="match status" value="1"/>
</dbReference>
<name>G3J9N6_CORMM</name>
<dbReference type="InterPro" id="IPR011701">
    <property type="entry name" value="MFS"/>
</dbReference>
<dbReference type="eggNOG" id="KOG2533">
    <property type="taxonomic scope" value="Eukaryota"/>
</dbReference>
<dbReference type="VEuPathDB" id="FungiDB:CCM_02433"/>
<keyword evidence="4 7" id="KW-0812">Transmembrane</keyword>
<dbReference type="Proteomes" id="UP000001610">
    <property type="component" value="Unassembled WGS sequence"/>
</dbReference>
<evidence type="ECO:0000256" key="3">
    <source>
        <dbReference type="ARBA" id="ARBA00022448"/>
    </source>
</evidence>
<evidence type="ECO:0000256" key="7">
    <source>
        <dbReference type="SAM" id="Phobius"/>
    </source>
</evidence>
<dbReference type="SFLD" id="SFLDG00358">
    <property type="entry name" value="Main_(cytGST)"/>
    <property type="match status" value="1"/>
</dbReference>
<feature type="transmembrane region" description="Helical" evidence="7">
    <location>
        <begin position="93"/>
        <end position="111"/>
    </location>
</feature>
<dbReference type="PANTHER" id="PTHR43791">
    <property type="entry name" value="PERMEASE-RELATED"/>
    <property type="match status" value="1"/>
</dbReference>
<dbReference type="InterPro" id="IPR004045">
    <property type="entry name" value="Glutathione_S-Trfase_N"/>
</dbReference>
<dbReference type="InterPro" id="IPR036282">
    <property type="entry name" value="Glutathione-S-Trfase_C_sf"/>
</dbReference>
<dbReference type="Gene3D" id="1.20.1250.20">
    <property type="entry name" value="MFS general substrate transporter like domains"/>
    <property type="match status" value="1"/>
</dbReference>
<dbReference type="SUPFAM" id="SSF47616">
    <property type="entry name" value="GST C-terminal domain-like"/>
    <property type="match status" value="1"/>
</dbReference>
<dbReference type="KEGG" id="cmt:CCM_02433"/>
<evidence type="ECO:0000256" key="4">
    <source>
        <dbReference type="ARBA" id="ARBA00022692"/>
    </source>
</evidence>
<gene>
    <name evidence="10" type="ORF">CCM_02433</name>
</gene>
<dbReference type="eggNOG" id="KOG0406">
    <property type="taxonomic scope" value="Eukaryota"/>
</dbReference>
<reference evidence="10 11" key="1">
    <citation type="journal article" date="2011" name="Genome Biol.">
        <title>Genome sequence of the insect pathogenic fungus Cordyceps militaris, a valued traditional Chinese medicine.</title>
        <authorList>
            <person name="Zheng P."/>
            <person name="Xia Y."/>
            <person name="Xiao G."/>
            <person name="Xiong C."/>
            <person name="Hu X."/>
            <person name="Zhang S."/>
            <person name="Zheng H."/>
            <person name="Huang Y."/>
            <person name="Zhou Y."/>
            <person name="Wang S."/>
            <person name="Zhao G.P."/>
            <person name="Liu X."/>
            <person name="St Leger R.J."/>
            <person name="Wang C."/>
        </authorList>
    </citation>
    <scope>NUCLEOTIDE SEQUENCE [LARGE SCALE GENOMIC DNA]</scope>
    <source>
        <strain evidence="10 11">CM01</strain>
    </source>
</reference>
<dbReference type="PROSITE" id="PS50404">
    <property type="entry name" value="GST_NTER"/>
    <property type="match status" value="1"/>
</dbReference>
<feature type="domain" description="GST N-terminal" evidence="8">
    <location>
        <begin position="492"/>
        <end position="571"/>
    </location>
</feature>
<dbReference type="InterPro" id="IPR010987">
    <property type="entry name" value="Glutathione-S-Trfase_C-like"/>
</dbReference>
<dbReference type="GO" id="GO:0015233">
    <property type="term" value="F:pantothenate transmembrane transporter activity"/>
    <property type="evidence" value="ECO:0007669"/>
    <property type="project" value="TreeGrafter"/>
</dbReference>
<feature type="transmembrane region" description="Helical" evidence="7">
    <location>
        <begin position="152"/>
        <end position="173"/>
    </location>
</feature>
<dbReference type="AlphaFoldDB" id="G3J9N6"/>
<dbReference type="SUPFAM" id="SSF103473">
    <property type="entry name" value="MFS general substrate transporter"/>
    <property type="match status" value="1"/>
</dbReference>
<feature type="domain" description="GST C-terminal" evidence="9">
    <location>
        <begin position="577"/>
        <end position="710"/>
    </location>
</feature>
<feature type="transmembrane region" description="Helical" evidence="7">
    <location>
        <begin position="254"/>
        <end position="272"/>
    </location>
</feature>